<reference evidence="1" key="1">
    <citation type="submission" date="2020-11" db="EMBL/GenBank/DDBJ databases">
        <authorList>
            <person name="Whitehead M."/>
        </authorList>
    </citation>
    <scope>NUCLEOTIDE SEQUENCE</scope>
    <source>
        <strain evidence="1">EGII</strain>
    </source>
</reference>
<organism evidence="1 2">
    <name type="scientific">Ceratitis capitata</name>
    <name type="common">Mediterranean fruit fly</name>
    <name type="synonym">Tephritis capitata</name>
    <dbReference type="NCBI Taxonomy" id="7213"/>
    <lineage>
        <taxon>Eukaryota</taxon>
        <taxon>Metazoa</taxon>
        <taxon>Ecdysozoa</taxon>
        <taxon>Arthropoda</taxon>
        <taxon>Hexapoda</taxon>
        <taxon>Insecta</taxon>
        <taxon>Pterygota</taxon>
        <taxon>Neoptera</taxon>
        <taxon>Endopterygota</taxon>
        <taxon>Diptera</taxon>
        <taxon>Brachycera</taxon>
        <taxon>Muscomorpha</taxon>
        <taxon>Tephritoidea</taxon>
        <taxon>Tephritidae</taxon>
        <taxon>Ceratitis</taxon>
        <taxon>Ceratitis</taxon>
    </lineage>
</organism>
<comment type="caution">
    <text evidence="1">The sequence shown here is derived from an EMBL/GenBank/DDBJ whole genome shotgun (WGS) entry which is preliminary data.</text>
</comment>
<accession>A0A811V3H1</accession>
<keyword evidence="2" id="KW-1185">Reference proteome</keyword>
<sequence length="106" mass="12218">MLSALQIFMITHTYAHTYVHANMCWYLLLSVYLKRLVVVDNASGCSLKYGDEKYYFSHHSNAVCSHTQINSFLTQDLSFVNVGQLTFVVGLQVKKDFIISRQRFCV</sequence>
<proteinExistence type="predicted"/>
<dbReference type="AlphaFoldDB" id="A0A811V3H1"/>
<evidence type="ECO:0000313" key="2">
    <source>
        <dbReference type="Proteomes" id="UP000606786"/>
    </source>
</evidence>
<name>A0A811V3H1_CERCA</name>
<evidence type="ECO:0000313" key="1">
    <source>
        <dbReference type="EMBL" id="CAD7006009.1"/>
    </source>
</evidence>
<protein>
    <submittedName>
        <fullName evidence="1">(Mediterranean fruit fly) hypothetical protein</fullName>
    </submittedName>
</protein>
<dbReference type="Proteomes" id="UP000606786">
    <property type="component" value="Unassembled WGS sequence"/>
</dbReference>
<dbReference type="EMBL" id="CAJHJT010000034">
    <property type="protein sequence ID" value="CAD7006009.1"/>
    <property type="molecule type" value="Genomic_DNA"/>
</dbReference>
<gene>
    <name evidence="1" type="ORF">CCAP1982_LOCUS14344</name>
</gene>